<dbReference type="InterPro" id="IPR018060">
    <property type="entry name" value="HTH_AraC"/>
</dbReference>
<proteinExistence type="predicted"/>
<dbReference type="AlphaFoldDB" id="A0A316TTG3"/>
<accession>A0A316TTG3</accession>
<evidence type="ECO:0000313" key="4">
    <source>
        <dbReference type="Proteomes" id="UP000245533"/>
    </source>
</evidence>
<evidence type="ECO:0000256" key="1">
    <source>
        <dbReference type="ARBA" id="ARBA00023125"/>
    </source>
</evidence>
<name>A0A316TTG3_9BACT</name>
<dbReference type="Proteomes" id="UP000245533">
    <property type="component" value="Unassembled WGS sequence"/>
</dbReference>
<sequence length="123" mass="14366">MFDKDTEIAQKLLSEYKKLNLTKPNENWPNDIIRALNYLNENLFELDTTVKDMKEKCRISQQNISSRFNNYVGKSPMKYLSSHRIQAAKLILRSNEINLSKAKIGFLVGYDKPSTFTKAFQRN</sequence>
<feature type="domain" description="HTH araC/xylS-type" evidence="2">
    <location>
        <begin position="33"/>
        <end position="123"/>
    </location>
</feature>
<dbReference type="GO" id="GO:0043565">
    <property type="term" value="F:sequence-specific DNA binding"/>
    <property type="evidence" value="ECO:0007669"/>
    <property type="project" value="InterPro"/>
</dbReference>
<reference evidence="3 4" key="1">
    <citation type="submission" date="2018-05" db="EMBL/GenBank/DDBJ databases">
        <title>Rhodohalobacter halophilus gen. nov., sp. nov., a moderately halophilic member of the family Balneolaceae.</title>
        <authorList>
            <person name="Liu Z.-W."/>
        </authorList>
    </citation>
    <scope>NUCLEOTIDE SEQUENCE [LARGE SCALE GENOMIC DNA]</scope>
    <source>
        <strain evidence="3 4">8A47</strain>
    </source>
</reference>
<comment type="caution">
    <text evidence="3">The sequence shown here is derived from an EMBL/GenBank/DDBJ whole genome shotgun (WGS) entry which is preliminary data.</text>
</comment>
<dbReference type="EMBL" id="QGGB01000005">
    <property type="protein sequence ID" value="PWN07148.1"/>
    <property type="molecule type" value="Genomic_DNA"/>
</dbReference>
<dbReference type="OrthoDB" id="1007602at2"/>
<dbReference type="RefSeq" id="WP_109646497.1">
    <property type="nucleotide sequence ID" value="NZ_QGGB01000005.1"/>
</dbReference>
<dbReference type="Gene3D" id="1.10.10.60">
    <property type="entry name" value="Homeodomain-like"/>
    <property type="match status" value="2"/>
</dbReference>
<keyword evidence="1" id="KW-0238">DNA-binding</keyword>
<dbReference type="GO" id="GO:0003700">
    <property type="term" value="F:DNA-binding transcription factor activity"/>
    <property type="evidence" value="ECO:0007669"/>
    <property type="project" value="InterPro"/>
</dbReference>
<dbReference type="Pfam" id="PF12833">
    <property type="entry name" value="HTH_18"/>
    <property type="match status" value="1"/>
</dbReference>
<gene>
    <name evidence="3" type="ORF">DDZ15_07750</name>
</gene>
<organism evidence="3 4">
    <name type="scientific">Rhodohalobacter mucosus</name>
    <dbReference type="NCBI Taxonomy" id="2079485"/>
    <lineage>
        <taxon>Bacteria</taxon>
        <taxon>Pseudomonadati</taxon>
        <taxon>Balneolota</taxon>
        <taxon>Balneolia</taxon>
        <taxon>Balneolales</taxon>
        <taxon>Balneolaceae</taxon>
        <taxon>Rhodohalobacter</taxon>
    </lineage>
</organism>
<evidence type="ECO:0000313" key="3">
    <source>
        <dbReference type="EMBL" id="PWN07148.1"/>
    </source>
</evidence>
<protein>
    <recommendedName>
        <fullName evidence="2">HTH araC/xylS-type domain-containing protein</fullName>
    </recommendedName>
</protein>
<keyword evidence="4" id="KW-1185">Reference proteome</keyword>
<evidence type="ECO:0000259" key="2">
    <source>
        <dbReference type="PROSITE" id="PS01124"/>
    </source>
</evidence>
<dbReference type="PROSITE" id="PS01124">
    <property type="entry name" value="HTH_ARAC_FAMILY_2"/>
    <property type="match status" value="1"/>
</dbReference>
<dbReference type="PANTHER" id="PTHR43280:SF11">
    <property type="entry name" value="RCS-SPECIFIC HTH-TYPE TRANSCRIPTIONAL ACTIVATOR RCLR"/>
    <property type="match status" value="1"/>
</dbReference>
<dbReference type="PANTHER" id="PTHR43280">
    <property type="entry name" value="ARAC-FAMILY TRANSCRIPTIONAL REGULATOR"/>
    <property type="match status" value="1"/>
</dbReference>
<dbReference type="SMART" id="SM00342">
    <property type="entry name" value="HTH_ARAC"/>
    <property type="match status" value="1"/>
</dbReference>